<dbReference type="Proteomes" id="UP000243006">
    <property type="component" value="Unassembled WGS sequence"/>
</dbReference>
<evidence type="ECO:0000313" key="2">
    <source>
        <dbReference type="Proteomes" id="UP000243006"/>
    </source>
</evidence>
<comment type="caution">
    <text evidence="1">The sequence shown here is derived from an EMBL/GenBank/DDBJ whole genome shotgun (WGS) entry which is preliminary data.</text>
</comment>
<reference evidence="1 2" key="1">
    <citation type="submission" date="2015-04" db="EMBL/GenBank/DDBJ databases">
        <title>Draft genome of the roundworm Trichinella nativa.</title>
        <authorList>
            <person name="Mitreva M."/>
        </authorList>
    </citation>
    <scope>NUCLEOTIDE SEQUENCE [LARGE SCALE GENOMIC DNA]</scope>
    <source>
        <strain evidence="1 2">ISS45</strain>
    </source>
</reference>
<dbReference type="AlphaFoldDB" id="A0A1Y3EKI5"/>
<dbReference type="GO" id="GO:0005634">
    <property type="term" value="C:nucleus"/>
    <property type="evidence" value="ECO:0007669"/>
    <property type="project" value="InterPro"/>
</dbReference>
<gene>
    <name evidence="1" type="ORF">D917_09333</name>
</gene>
<dbReference type="Pfam" id="PF04801">
    <property type="entry name" value="RPC5"/>
    <property type="match status" value="1"/>
</dbReference>
<dbReference type="EMBL" id="LVZM01013444">
    <property type="protein sequence ID" value="OUC44079.1"/>
    <property type="molecule type" value="Genomic_DNA"/>
</dbReference>
<proteinExistence type="predicted"/>
<name>A0A1Y3EKI5_9BILA</name>
<dbReference type="GO" id="GO:0006351">
    <property type="term" value="P:DNA-templated transcription"/>
    <property type="evidence" value="ECO:0007669"/>
    <property type="project" value="InterPro"/>
</dbReference>
<evidence type="ECO:0000313" key="1">
    <source>
        <dbReference type="EMBL" id="OUC44079.1"/>
    </source>
</evidence>
<dbReference type="InterPro" id="IPR006886">
    <property type="entry name" value="RNA_pol_III_Rpc5"/>
</dbReference>
<protein>
    <submittedName>
        <fullName evidence="1">Uncharacterized protein</fullName>
    </submittedName>
</protein>
<organism evidence="1 2">
    <name type="scientific">Trichinella nativa</name>
    <dbReference type="NCBI Taxonomy" id="6335"/>
    <lineage>
        <taxon>Eukaryota</taxon>
        <taxon>Metazoa</taxon>
        <taxon>Ecdysozoa</taxon>
        <taxon>Nematoda</taxon>
        <taxon>Enoplea</taxon>
        <taxon>Dorylaimia</taxon>
        <taxon>Trichinellida</taxon>
        <taxon>Trichinellidae</taxon>
        <taxon>Trichinella</taxon>
    </lineage>
</organism>
<accession>A0A1Y3EKI5</accession>
<sequence length="67" mass="7844">MVVRFFDLINQLPYDVNFDEVLSLLNEYALLVQGCWVLKSEFSIEEGFEDARTDIQRTLLLAARDFL</sequence>
<feature type="non-terminal residue" evidence="1">
    <location>
        <position position="67"/>
    </location>
</feature>